<evidence type="ECO:0000313" key="2">
    <source>
        <dbReference type="EMBL" id="GAK46698.1"/>
    </source>
</evidence>
<sequence>MKWLVPFFLAVLMTGCAGNFELPQNAGEGTDKMKPSPCACAQVPFNSEGYTWTG</sequence>
<comment type="caution">
    <text evidence="2">The sequence shown here is derived from an EMBL/GenBank/DDBJ whole genome shotgun (WGS) entry which is preliminary data.</text>
</comment>
<reference evidence="2 3" key="1">
    <citation type="submission" date="2014-07" db="EMBL/GenBank/DDBJ databases">
        <title>Tepidicaulis marinum gen. nov., sp. nov., a novel marine bacterium denitrifying nitrate to nitrous oxide strictly under microaerobic conditions.</title>
        <authorList>
            <person name="Takeuchi M."/>
            <person name="Yamagishi T."/>
            <person name="Kamagata Y."/>
            <person name="Oshima K."/>
            <person name="Hattori M."/>
            <person name="Katayama T."/>
            <person name="Hanada S."/>
            <person name="Tamaki H."/>
            <person name="Marumo K."/>
            <person name="Maeda H."/>
            <person name="Nedachi M."/>
            <person name="Iwasaki W."/>
            <person name="Suwa Y."/>
            <person name="Sakata S."/>
        </authorList>
    </citation>
    <scope>NUCLEOTIDE SEQUENCE [LARGE SCALE GENOMIC DNA]</scope>
    <source>
        <strain evidence="2 3">MA2</strain>
    </source>
</reference>
<keyword evidence="3" id="KW-1185">Reference proteome</keyword>
<dbReference type="EMBL" id="BBIO01000025">
    <property type="protein sequence ID" value="GAK46698.1"/>
    <property type="molecule type" value="Genomic_DNA"/>
</dbReference>
<keyword evidence="1" id="KW-0732">Signal</keyword>
<dbReference type="AlphaFoldDB" id="A0A081BF80"/>
<dbReference type="STRING" id="1333998.M2A_3197"/>
<accession>A0A081BF80</accession>
<organism evidence="2 3">
    <name type="scientific">Tepidicaulis marinus</name>
    <dbReference type="NCBI Taxonomy" id="1333998"/>
    <lineage>
        <taxon>Bacteria</taxon>
        <taxon>Pseudomonadati</taxon>
        <taxon>Pseudomonadota</taxon>
        <taxon>Alphaproteobacteria</taxon>
        <taxon>Hyphomicrobiales</taxon>
        <taxon>Parvibaculaceae</taxon>
        <taxon>Tepidicaulis</taxon>
    </lineage>
</organism>
<proteinExistence type="predicted"/>
<dbReference type="RefSeq" id="WP_197052972.1">
    <property type="nucleotide sequence ID" value="NZ_BBIO01000025.1"/>
</dbReference>
<feature type="signal peptide" evidence="1">
    <location>
        <begin position="1"/>
        <end position="17"/>
    </location>
</feature>
<protein>
    <submittedName>
        <fullName evidence="2">Conserved protein</fullName>
    </submittedName>
</protein>
<evidence type="ECO:0000313" key="3">
    <source>
        <dbReference type="Proteomes" id="UP000028702"/>
    </source>
</evidence>
<name>A0A081BF80_9HYPH</name>
<evidence type="ECO:0000256" key="1">
    <source>
        <dbReference type="SAM" id="SignalP"/>
    </source>
</evidence>
<feature type="chain" id="PRO_5001755034" evidence="1">
    <location>
        <begin position="18"/>
        <end position="54"/>
    </location>
</feature>
<gene>
    <name evidence="2" type="ORF">M2A_3197</name>
</gene>
<dbReference type="PROSITE" id="PS51257">
    <property type="entry name" value="PROKAR_LIPOPROTEIN"/>
    <property type="match status" value="1"/>
</dbReference>
<dbReference type="Proteomes" id="UP000028702">
    <property type="component" value="Unassembled WGS sequence"/>
</dbReference>